<protein>
    <submittedName>
        <fullName evidence="2">Tetratricopeptide repeat protein</fullName>
    </submittedName>
</protein>
<evidence type="ECO:0000313" key="2">
    <source>
        <dbReference type="EMBL" id="MCT2558329.1"/>
    </source>
</evidence>
<evidence type="ECO:0000256" key="1">
    <source>
        <dbReference type="PROSITE-ProRule" id="PRU00339"/>
    </source>
</evidence>
<dbReference type="Gene3D" id="1.25.40.10">
    <property type="entry name" value="Tetratricopeptide repeat domain"/>
    <property type="match status" value="1"/>
</dbReference>
<reference evidence="2" key="1">
    <citation type="submission" date="2022-09" db="EMBL/GenBank/DDBJ databases">
        <title>The genome sequence of Tsuneonella sp. YG55.</title>
        <authorList>
            <person name="Liu Y."/>
        </authorList>
    </citation>
    <scope>NUCLEOTIDE SEQUENCE</scope>
    <source>
        <strain evidence="2">YG55</strain>
    </source>
</reference>
<dbReference type="SUPFAM" id="SSF48452">
    <property type="entry name" value="TPR-like"/>
    <property type="match status" value="1"/>
</dbReference>
<feature type="repeat" description="TPR" evidence="1">
    <location>
        <begin position="93"/>
        <end position="126"/>
    </location>
</feature>
<dbReference type="EMBL" id="JAOAMV010000002">
    <property type="protein sequence ID" value="MCT2558329.1"/>
    <property type="molecule type" value="Genomic_DNA"/>
</dbReference>
<name>A0A9X2W0L7_9SPHN</name>
<organism evidence="2 3">
    <name type="scientific">Tsuneonella litorea</name>
    <dbReference type="NCBI Taxonomy" id="2976475"/>
    <lineage>
        <taxon>Bacteria</taxon>
        <taxon>Pseudomonadati</taxon>
        <taxon>Pseudomonadota</taxon>
        <taxon>Alphaproteobacteria</taxon>
        <taxon>Sphingomonadales</taxon>
        <taxon>Erythrobacteraceae</taxon>
        <taxon>Tsuneonella</taxon>
    </lineage>
</organism>
<accession>A0A9X2W0L7</accession>
<keyword evidence="3" id="KW-1185">Reference proteome</keyword>
<dbReference type="RefSeq" id="WP_259961139.1">
    <property type="nucleotide sequence ID" value="NZ_JAOAMV010000002.1"/>
</dbReference>
<gene>
    <name evidence="2" type="ORF">N0B51_04985</name>
</gene>
<dbReference type="InterPro" id="IPR011990">
    <property type="entry name" value="TPR-like_helical_dom_sf"/>
</dbReference>
<dbReference type="PROSITE" id="PS50005">
    <property type="entry name" value="TPR"/>
    <property type="match status" value="1"/>
</dbReference>
<evidence type="ECO:0000313" key="3">
    <source>
        <dbReference type="Proteomes" id="UP001142648"/>
    </source>
</evidence>
<dbReference type="InterPro" id="IPR019734">
    <property type="entry name" value="TPR_rpt"/>
</dbReference>
<dbReference type="Proteomes" id="UP001142648">
    <property type="component" value="Unassembled WGS sequence"/>
</dbReference>
<comment type="caution">
    <text evidence="2">The sequence shown here is derived from an EMBL/GenBank/DDBJ whole genome shotgun (WGS) entry which is preliminary data.</text>
</comment>
<dbReference type="Pfam" id="PF14559">
    <property type="entry name" value="TPR_19"/>
    <property type="match status" value="1"/>
</dbReference>
<dbReference type="AlphaFoldDB" id="A0A9X2W0L7"/>
<proteinExistence type="predicted"/>
<sequence length="309" mass="35030">MRLYRAAVEESPRFADAWSGLALAHVRSLYRAPDERSDAVAAEAREAAGRAIAIDANNARAQAALVMVEPEFQHWDARIAALEEISARTPGTWEITLSIGLLHQATGDFRQALPVFEKLLLDEPANLRLHRILARTYFRTGRPAQAGRLLDIARKHWPRDYGLWNAGLDFLMLQGRYDEARRYLADDSLYPFNVASDALPKRHLLLDVLEGREPGQRDRLIRSFLGHLALKQDAYPGVIRMMGLLGAKTRMVEVMRGYYFGEGRYARSLSRHSPRLTGFLYQPHVDGQRSEPQFGAMMARIGIPPRPRF</sequence>
<keyword evidence="1" id="KW-0802">TPR repeat</keyword>